<dbReference type="Gene3D" id="2.40.50.140">
    <property type="entry name" value="Nucleic acid-binding proteins"/>
    <property type="match status" value="1"/>
</dbReference>
<dbReference type="CDD" id="cd04488">
    <property type="entry name" value="RecG_wedge_OBF"/>
    <property type="match status" value="1"/>
</dbReference>
<organism evidence="1 2">
    <name type="scientific">Brevibacterium rongguiense</name>
    <dbReference type="NCBI Taxonomy" id="2695267"/>
    <lineage>
        <taxon>Bacteria</taxon>
        <taxon>Bacillati</taxon>
        <taxon>Actinomycetota</taxon>
        <taxon>Actinomycetes</taxon>
        <taxon>Micrococcales</taxon>
        <taxon>Brevibacteriaceae</taxon>
        <taxon>Brevibacterium</taxon>
    </lineage>
</organism>
<dbReference type="EMBL" id="WWEQ01000074">
    <property type="protein sequence ID" value="MYM20755.1"/>
    <property type="molecule type" value="Genomic_DNA"/>
</dbReference>
<sequence length="123" mass="13193">MASLRALLERFGSTEEAAERDDRRRSSLPDCCAIGAAAAREPVRLAGVIASVTRSVAEEAPRCDVVVSDGTGSVEARFLGRRDIPGIAPGRVIVVTGRCCDRGGRLRLLNPAYELVERSAERL</sequence>
<dbReference type="Proteomes" id="UP000469215">
    <property type="component" value="Unassembled WGS sequence"/>
</dbReference>
<proteinExistence type="predicted"/>
<reference evidence="1 2" key="1">
    <citation type="submission" date="2020-01" db="EMBL/GenBank/DDBJ databases">
        <authorList>
            <person name="Deng T."/>
        </authorList>
    </citation>
    <scope>NUCLEOTIDE SEQUENCE [LARGE SCALE GENOMIC DNA]</scope>
    <source>
        <strain evidence="1 2">5221</strain>
    </source>
</reference>
<name>A0A6N9H9U6_9MICO</name>
<evidence type="ECO:0000313" key="1">
    <source>
        <dbReference type="EMBL" id="MYM20755.1"/>
    </source>
</evidence>
<keyword evidence="2" id="KW-1185">Reference proteome</keyword>
<comment type="caution">
    <text evidence="1">The sequence shown here is derived from an EMBL/GenBank/DDBJ whole genome shotgun (WGS) entry which is preliminary data.</text>
</comment>
<gene>
    <name evidence="1" type="ORF">GSY69_12490</name>
</gene>
<dbReference type="InterPro" id="IPR012340">
    <property type="entry name" value="NA-bd_OB-fold"/>
</dbReference>
<accession>A0A6N9H9U6</accession>
<dbReference type="AlphaFoldDB" id="A0A6N9H9U6"/>
<protein>
    <submittedName>
        <fullName evidence="1">DNA-binding protein</fullName>
    </submittedName>
</protein>
<dbReference type="RefSeq" id="WP_160954165.1">
    <property type="nucleotide sequence ID" value="NZ_WWEQ01000074.1"/>
</dbReference>
<evidence type="ECO:0000313" key="2">
    <source>
        <dbReference type="Proteomes" id="UP000469215"/>
    </source>
</evidence>
<keyword evidence="1" id="KW-0238">DNA-binding</keyword>
<dbReference type="GO" id="GO:0003677">
    <property type="term" value="F:DNA binding"/>
    <property type="evidence" value="ECO:0007669"/>
    <property type="project" value="UniProtKB-KW"/>
</dbReference>